<evidence type="ECO:0000313" key="2">
    <source>
        <dbReference type="EMBL" id="MFH5228643.1"/>
    </source>
</evidence>
<accession>A0ABW7K0V3</accession>
<dbReference type="EMBL" id="JBIMSP010000087">
    <property type="protein sequence ID" value="MFH5245634.1"/>
    <property type="molecule type" value="Genomic_DNA"/>
</dbReference>
<dbReference type="Gene3D" id="2.60.120.10">
    <property type="entry name" value="Jelly Rolls"/>
    <property type="match status" value="1"/>
</dbReference>
<protein>
    <submittedName>
        <fullName evidence="2">Cupin domain-containing protein</fullName>
    </submittedName>
</protein>
<dbReference type="SUPFAM" id="SSF51182">
    <property type="entry name" value="RmlC-like cupins"/>
    <property type="match status" value="1"/>
</dbReference>
<reference evidence="4 5" key="1">
    <citation type="submission" date="2024-10" db="EMBL/GenBank/DDBJ databases">
        <authorList>
            <person name="Riesco R."/>
        </authorList>
    </citation>
    <scope>NUCLEOTIDE SEQUENCE [LARGE SCALE GENOMIC DNA]</scope>
    <source>
        <strain evidence="3 4">NCIMB 15448</strain>
        <strain evidence="2 5">NCIMB 15450</strain>
    </source>
</reference>
<dbReference type="CDD" id="cd02230">
    <property type="entry name" value="cupin_HP0902-like"/>
    <property type="match status" value="1"/>
</dbReference>
<dbReference type="InterPro" id="IPR011051">
    <property type="entry name" value="RmlC_Cupin_sf"/>
</dbReference>
<feature type="domain" description="Cupin type-2" evidence="1">
    <location>
        <begin position="44"/>
        <end position="103"/>
    </location>
</feature>
<evidence type="ECO:0000313" key="5">
    <source>
        <dbReference type="Proteomes" id="UP001609219"/>
    </source>
</evidence>
<evidence type="ECO:0000313" key="4">
    <source>
        <dbReference type="Proteomes" id="UP001609176"/>
    </source>
</evidence>
<dbReference type="Pfam" id="PF07883">
    <property type="entry name" value="Cupin_2"/>
    <property type="match status" value="1"/>
</dbReference>
<dbReference type="EMBL" id="JBIMSN010000033">
    <property type="protein sequence ID" value="MFH5228643.1"/>
    <property type="molecule type" value="Genomic_DNA"/>
</dbReference>
<dbReference type="InterPro" id="IPR013096">
    <property type="entry name" value="Cupin_2"/>
</dbReference>
<dbReference type="PANTHER" id="PTHR37694">
    <property type="entry name" value="SLR8022 PROTEIN"/>
    <property type="match status" value="1"/>
</dbReference>
<dbReference type="InterPro" id="IPR014710">
    <property type="entry name" value="RmlC-like_jellyroll"/>
</dbReference>
<comment type="caution">
    <text evidence="2">The sequence shown here is derived from an EMBL/GenBank/DDBJ whole genome shotgun (WGS) entry which is preliminary data.</text>
</comment>
<evidence type="ECO:0000259" key="1">
    <source>
        <dbReference type="Pfam" id="PF07883"/>
    </source>
</evidence>
<dbReference type="PANTHER" id="PTHR37694:SF1">
    <property type="entry name" value="SLR8022 PROTEIN"/>
    <property type="match status" value="1"/>
</dbReference>
<dbReference type="Proteomes" id="UP001609176">
    <property type="component" value="Unassembled WGS sequence"/>
</dbReference>
<proteinExistence type="predicted"/>
<dbReference type="RefSeq" id="WP_395126398.1">
    <property type="nucleotide sequence ID" value="NZ_JBIMSN010000033.1"/>
</dbReference>
<keyword evidence="5" id="KW-1185">Reference proteome</keyword>
<gene>
    <name evidence="3" type="ORF">ACHIPV_27730</name>
    <name evidence="2" type="ORF">ACHIRB_08655</name>
</gene>
<name>A0ABW7K0V3_9NOCA</name>
<organism evidence="2 5">
    <name type="scientific">Antrihabitans spumae</name>
    <dbReference type="NCBI Taxonomy" id="3373370"/>
    <lineage>
        <taxon>Bacteria</taxon>
        <taxon>Bacillati</taxon>
        <taxon>Actinomycetota</taxon>
        <taxon>Actinomycetes</taxon>
        <taxon>Mycobacteriales</taxon>
        <taxon>Nocardiaceae</taxon>
        <taxon>Antrihabitans</taxon>
    </lineage>
</organism>
<dbReference type="Proteomes" id="UP001609219">
    <property type="component" value="Unassembled WGS sequence"/>
</dbReference>
<sequence length="112" mass="12083">MESISLTELAAQQLAAAREAHSGRAARTVHGGRDLELRQTVLALVAGQELAEHNSPGEATLHVLHGRARLTTESDAWEGQTGDFVIIPPERHALIAIEDCVVLLTVVARHPR</sequence>
<evidence type="ECO:0000313" key="3">
    <source>
        <dbReference type="EMBL" id="MFH5245634.1"/>
    </source>
</evidence>